<keyword evidence="2" id="KW-1185">Reference proteome</keyword>
<reference evidence="1" key="1">
    <citation type="submission" date="2023-08" db="EMBL/GenBank/DDBJ databases">
        <title>A de novo genome assembly of Solanum verrucosum Schlechtendal, a Mexican diploid species geographically isolated from the other diploid A-genome species in potato relatives.</title>
        <authorList>
            <person name="Hosaka K."/>
        </authorList>
    </citation>
    <scope>NUCLEOTIDE SEQUENCE</scope>
    <source>
        <tissue evidence="1">Young leaves</tissue>
    </source>
</reference>
<accession>A0AAF0TR24</accession>
<dbReference type="EMBL" id="CP133616">
    <property type="protein sequence ID" value="WMV29391.1"/>
    <property type="molecule type" value="Genomic_DNA"/>
</dbReference>
<sequence length="263" mass="30403">MGDPSLILPTENFGIKDNLSYKEIPVQILDRQVRKLRTKEVASVKVLWRNQFVEEATREAKEDMKKRYPHLFESGQASNQAILPAISSMSHETPLLSLKKTFFYNFFPSKAEEEACKLNNTPHVVTRELIEIRDIYPPPKINLENPWQIKKKITRDEIILGKLVIPFFETFEYIIRYWTLDAAKSLENGYDVPIDVWDLTGANVPKKYEGESVCLKKLYNDDFSLSCIKLFNDCGLGDGDEIGLYWDPRSSSLMFKLLSQIRA</sequence>
<evidence type="ECO:0000313" key="2">
    <source>
        <dbReference type="Proteomes" id="UP001234989"/>
    </source>
</evidence>
<name>A0AAF0TR24_SOLVR</name>
<protein>
    <submittedName>
        <fullName evidence="1">Uncharacterized protein</fullName>
    </submittedName>
</protein>
<dbReference type="AlphaFoldDB" id="A0AAF0TR24"/>
<evidence type="ECO:0000313" key="1">
    <source>
        <dbReference type="EMBL" id="WMV29391.1"/>
    </source>
</evidence>
<organism evidence="1 2">
    <name type="scientific">Solanum verrucosum</name>
    <dbReference type="NCBI Taxonomy" id="315347"/>
    <lineage>
        <taxon>Eukaryota</taxon>
        <taxon>Viridiplantae</taxon>
        <taxon>Streptophyta</taxon>
        <taxon>Embryophyta</taxon>
        <taxon>Tracheophyta</taxon>
        <taxon>Spermatophyta</taxon>
        <taxon>Magnoliopsida</taxon>
        <taxon>eudicotyledons</taxon>
        <taxon>Gunneridae</taxon>
        <taxon>Pentapetalae</taxon>
        <taxon>asterids</taxon>
        <taxon>lamiids</taxon>
        <taxon>Solanales</taxon>
        <taxon>Solanaceae</taxon>
        <taxon>Solanoideae</taxon>
        <taxon>Solaneae</taxon>
        <taxon>Solanum</taxon>
    </lineage>
</organism>
<dbReference type="Proteomes" id="UP001234989">
    <property type="component" value="Chromosome 5"/>
</dbReference>
<dbReference type="PANTHER" id="PTHR36264">
    <property type="entry name" value="SET DOMAIN-CONTAINING PROTEIN"/>
    <property type="match status" value="1"/>
</dbReference>
<proteinExistence type="predicted"/>
<gene>
    <name evidence="1" type="ORF">MTR67_022776</name>
</gene>
<dbReference type="PANTHER" id="PTHR36264:SF2">
    <property type="entry name" value="TF-B3 DOMAIN-CONTAINING PROTEIN"/>
    <property type="match status" value="1"/>
</dbReference>